<protein>
    <submittedName>
        <fullName evidence="3">Sialate O-acetylesterase</fullName>
    </submittedName>
</protein>
<reference evidence="3 4" key="1">
    <citation type="submission" date="2016-11" db="EMBL/GenBank/DDBJ databases">
        <authorList>
            <person name="Jaros S."/>
            <person name="Januszkiewicz K."/>
            <person name="Wedrychowicz H."/>
        </authorList>
    </citation>
    <scope>NUCLEOTIDE SEQUENCE [LARGE SCALE GENOMIC DNA]</scope>
    <source>
        <strain evidence="3 4">DSM 15930</strain>
    </source>
</reference>
<dbReference type="OrthoDB" id="9795554at2"/>
<evidence type="ECO:0000256" key="1">
    <source>
        <dbReference type="ARBA" id="ARBA00022801"/>
    </source>
</evidence>
<dbReference type="STRING" id="1120996.SAMN02746066_00450"/>
<evidence type="ECO:0000313" key="3">
    <source>
        <dbReference type="EMBL" id="SHL99829.1"/>
    </source>
</evidence>
<dbReference type="InterPro" id="IPR008979">
    <property type="entry name" value="Galactose-bd-like_sf"/>
</dbReference>
<dbReference type="Gene3D" id="3.40.50.1110">
    <property type="entry name" value="SGNH hydrolase"/>
    <property type="match status" value="1"/>
</dbReference>
<dbReference type="Gene3D" id="2.60.120.260">
    <property type="entry name" value="Galactose-binding domain-like"/>
    <property type="match status" value="1"/>
</dbReference>
<organism evidence="3 4">
    <name type="scientific">Anaerosporobacter mobilis DSM 15930</name>
    <dbReference type="NCBI Taxonomy" id="1120996"/>
    <lineage>
        <taxon>Bacteria</taxon>
        <taxon>Bacillati</taxon>
        <taxon>Bacillota</taxon>
        <taxon>Clostridia</taxon>
        <taxon>Lachnospirales</taxon>
        <taxon>Lachnospiraceae</taxon>
        <taxon>Anaerosporobacter</taxon>
    </lineage>
</organism>
<proteinExistence type="predicted"/>
<dbReference type="InterPro" id="IPR039329">
    <property type="entry name" value="SIAE"/>
</dbReference>
<keyword evidence="1" id="KW-0378">Hydrolase</keyword>
<dbReference type="Proteomes" id="UP000184038">
    <property type="component" value="Unassembled WGS sequence"/>
</dbReference>
<dbReference type="AlphaFoldDB" id="A0A1M7F7Z6"/>
<dbReference type="Pfam" id="PF03629">
    <property type="entry name" value="SASA"/>
    <property type="match status" value="2"/>
</dbReference>
<dbReference type="PANTHER" id="PTHR22901:SF0">
    <property type="entry name" value="SIALATE O-ACETYLESTERASE"/>
    <property type="match status" value="1"/>
</dbReference>
<dbReference type="InterPro" id="IPR036514">
    <property type="entry name" value="SGNH_hydro_sf"/>
</dbReference>
<dbReference type="GO" id="GO:0004553">
    <property type="term" value="F:hydrolase activity, hydrolyzing O-glycosyl compounds"/>
    <property type="evidence" value="ECO:0007669"/>
    <property type="project" value="InterPro"/>
</dbReference>
<sequence>MGCLRLPSLISDGMILQRNAQVRIWGYDSSGRKITVILLRLLEEKEQVSTTIVNQEGYWEIWIDTKEESTECQLIIRDSEAEEYCIENVCIGDVFICAGQSNMELPMERVKDQYPEEIENVSMPYVRQFKILECCDFHKEKEELLGGNWKEAQVDTIREFSATAYFFGKFLYENSNVPIGLINASYGGSRIQSWMSRDMLANFKKDLDLADTYSDDSFVKHQQNKNEQQMTEWHDDLDKRDIGVKEKWYKNHCYTNEWDKMELPGFFEYTPLKDFIGVVWFKKDLMIPKSMVGKKVNLCLGTIVDSDMVYINGVLIGKTEYQYPPRKYNIPEEVLHEGVNTITIRVKCENGGGRFTPNKEYKIFTGEHHKMEEFIDLTGTWCYRIGAYAGKIPPTDFVNWKPTGLYNGMMAPCHRYAINGVIWYQGEGNTDDPYNYEALGTKMIRGYRERWNHGNFPFYYVQLPNFTIDLDEVNSGWPELREEQERLLKIENTGMVCAIDLGEDNDLHPLNKKEVGERLARLVCAKQYGMNMEYSGPTIEQIDVVSKEKQTEIIITCGHVSKLLIKDRISGKHRPVEDLIDFQVAGDEAVYETVQAKVAGDRIYLQWEREGRPRHLRYCHSNAAKGALLYNEVGLPMAPFARSID</sequence>
<dbReference type="GO" id="GO:0005975">
    <property type="term" value="P:carbohydrate metabolic process"/>
    <property type="evidence" value="ECO:0007669"/>
    <property type="project" value="InterPro"/>
</dbReference>
<dbReference type="EMBL" id="FRCP01000005">
    <property type="protein sequence ID" value="SHL99829.1"/>
    <property type="molecule type" value="Genomic_DNA"/>
</dbReference>
<dbReference type="SUPFAM" id="SSF49785">
    <property type="entry name" value="Galactose-binding domain-like"/>
    <property type="match status" value="1"/>
</dbReference>
<gene>
    <name evidence="3" type="ORF">SAMN02746066_00450</name>
</gene>
<keyword evidence="4" id="KW-1185">Reference proteome</keyword>
<accession>A0A1M7F7Z6</accession>
<evidence type="ECO:0000313" key="4">
    <source>
        <dbReference type="Proteomes" id="UP000184038"/>
    </source>
</evidence>
<feature type="domain" description="Sialate O-acetylesterase" evidence="2">
    <location>
        <begin position="399"/>
        <end position="522"/>
    </location>
</feature>
<name>A0A1M7F7Z6_9FIRM</name>
<dbReference type="PANTHER" id="PTHR22901">
    <property type="entry name" value="SIALATE O-ACETYLESTERASE"/>
    <property type="match status" value="1"/>
</dbReference>
<dbReference type="SUPFAM" id="SSF52266">
    <property type="entry name" value="SGNH hydrolase"/>
    <property type="match status" value="1"/>
</dbReference>
<dbReference type="GO" id="GO:0001681">
    <property type="term" value="F:sialate O-acetylesterase activity"/>
    <property type="evidence" value="ECO:0007669"/>
    <property type="project" value="InterPro"/>
</dbReference>
<dbReference type="RefSeq" id="WP_073282298.1">
    <property type="nucleotide sequence ID" value="NZ_FRCP01000005.1"/>
</dbReference>
<dbReference type="InterPro" id="IPR005181">
    <property type="entry name" value="SASA"/>
</dbReference>
<feature type="domain" description="Sialate O-acetylesterase" evidence="2">
    <location>
        <begin position="93"/>
        <end position="197"/>
    </location>
</feature>
<evidence type="ECO:0000259" key="2">
    <source>
        <dbReference type="Pfam" id="PF03629"/>
    </source>
</evidence>